<organism evidence="1 2">
    <name type="scientific">Klebsormidium nitens</name>
    <name type="common">Green alga</name>
    <name type="synonym">Ulothrix nitens</name>
    <dbReference type="NCBI Taxonomy" id="105231"/>
    <lineage>
        <taxon>Eukaryota</taxon>
        <taxon>Viridiplantae</taxon>
        <taxon>Streptophyta</taxon>
        <taxon>Klebsormidiophyceae</taxon>
        <taxon>Klebsormidiales</taxon>
        <taxon>Klebsormidiaceae</taxon>
        <taxon>Klebsormidium</taxon>
    </lineage>
</organism>
<dbReference type="AlphaFoldDB" id="A0A1Y1ITS0"/>
<name>A0A1Y1ITS0_KLENI</name>
<proteinExistence type="predicted"/>
<dbReference type="InterPro" id="IPR011053">
    <property type="entry name" value="Single_hybrid_motif"/>
</dbReference>
<protein>
    <recommendedName>
        <fullName evidence="3">Actin-binding transcription modulator</fullName>
    </recommendedName>
</protein>
<dbReference type="GO" id="GO:0005634">
    <property type="term" value="C:nucleus"/>
    <property type="evidence" value="ECO:0000318"/>
    <property type="project" value="GO_Central"/>
</dbReference>
<dbReference type="OMA" id="GKACEDH"/>
<evidence type="ECO:0000313" key="2">
    <source>
        <dbReference type="Proteomes" id="UP000054558"/>
    </source>
</evidence>
<evidence type="ECO:0000313" key="1">
    <source>
        <dbReference type="EMBL" id="GAQ92067.1"/>
    </source>
</evidence>
<accession>A0A1Y1ITS0</accession>
<dbReference type="PANTHER" id="PTHR13651">
    <property type="entry name" value="PROTEIN ABITRAM"/>
    <property type="match status" value="1"/>
</dbReference>
<dbReference type="OrthoDB" id="48130at2759"/>
<gene>
    <name evidence="1" type="ORF">KFL_009160030</name>
</gene>
<reference evidence="1 2" key="1">
    <citation type="journal article" date="2014" name="Nat. Commun.">
        <title>Klebsormidium flaccidum genome reveals primary factors for plant terrestrial adaptation.</title>
        <authorList>
            <person name="Hori K."/>
            <person name="Maruyama F."/>
            <person name="Fujisawa T."/>
            <person name="Togashi T."/>
            <person name="Yamamoto N."/>
            <person name="Seo M."/>
            <person name="Sato S."/>
            <person name="Yamada T."/>
            <person name="Mori H."/>
            <person name="Tajima N."/>
            <person name="Moriyama T."/>
            <person name="Ikeuchi M."/>
            <person name="Watanabe M."/>
            <person name="Wada H."/>
            <person name="Kobayashi K."/>
            <person name="Saito M."/>
            <person name="Masuda T."/>
            <person name="Sasaki-Sekimoto Y."/>
            <person name="Mashiguchi K."/>
            <person name="Awai K."/>
            <person name="Shimojima M."/>
            <person name="Masuda S."/>
            <person name="Iwai M."/>
            <person name="Nobusawa T."/>
            <person name="Narise T."/>
            <person name="Kondo S."/>
            <person name="Saito H."/>
            <person name="Sato R."/>
            <person name="Murakawa M."/>
            <person name="Ihara Y."/>
            <person name="Oshima-Yamada Y."/>
            <person name="Ohtaka K."/>
            <person name="Satoh M."/>
            <person name="Sonobe K."/>
            <person name="Ishii M."/>
            <person name="Ohtani R."/>
            <person name="Kanamori-Sato M."/>
            <person name="Honoki R."/>
            <person name="Miyazaki D."/>
            <person name="Mochizuki H."/>
            <person name="Umetsu J."/>
            <person name="Higashi K."/>
            <person name="Shibata D."/>
            <person name="Kamiya Y."/>
            <person name="Sato N."/>
            <person name="Nakamura Y."/>
            <person name="Tabata S."/>
            <person name="Ida S."/>
            <person name="Kurokawa K."/>
            <person name="Ohta H."/>
        </authorList>
    </citation>
    <scope>NUCLEOTIDE SEQUENCE [LARGE SCALE GENOMIC DNA]</scope>
    <source>
        <strain evidence="1 2">NIES-2285</strain>
    </source>
</reference>
<keyword evidence="2" id="KW-1185">Reference proteome</keyword>
<dbReference type="Proteomes" id="UP000054558">
    <property type="component" value="Unassembled WGS sequence"/>
</dbReference>
<evidence type="ECO:0008006" key="3">
    <source>
        <dbReference type="Google" id="ProtNLM"/>
    </source>
</evidence>
<dbReference type="STRING" id="105231.A0A1Y1ITS0"/>
<dbReference type="SUPFAM" id="SSF51230">
    <property type="entry name" value="Single hybrid motif"/>
    <property type="match status" value="1"/>
</dbReference>
<dbReference type="InterPro" id="IPR039169">
    <property type="entry name" value="Abitram"/>
</dbReference>
<dbReference type="EMBL" id="DF237865">
    <property type="protein sequence ID" value="GAQ92067.1"/>
    <property type="molecule type" value="Genomic_DNA"/>
</dbReference>
<dbReference type="PANTHER" id="PTHR13651:SF0">
    <property type="entry name" value="PROTEIN ABITRAM"/>
    <property type="match status" value="1"/>
</dbReference>
<sequence length="196" mass="21826">MEPGSAGLEQQEDDYDSAAYLAEDVKNLPERPVPAVQRNFTQYFALDVNGIQGHDQYIYRHPNGLCIVGLAPSHPALQPGRNIQRVDFNLKKDGKGHEDMKGKLKRNAQPLQANSHLCKVVMDDGMVFNVRYGLQGVLLEKNSRLAEDSKLLQDKAATEGFLAILMPRPEAWVQTEKNLLSLEQYLLQKGSVVPSG</sequence>
<dbReference type="Gene3D" id="2.40.50.100">
    <property type="match status" value="1"/>
</dbReference>